<name>A0ABS2HCU7_9VIBR</name>
<sequence length="219" mass="23167">MNTRLTMLALTTSLAVSGQVMAFESFESYQAGAVVDNATGITNMVSVDQCTDGEKSLKVNYDASNQWNQLKVELASPVDASSSTHIAFDAINDSGVTAQLLIKLIDSNNNDAWHWISIDQSGAAAYAIDLSYVDGNNNGNINFAYIAVIDLGNAASPDGAEVFIDNLRLSNATPTVGAGCNGSEPEPPVDSDNLRVEGGSLGGFGALMMAGLLWLRRRR</sequence>
<proteinExistence type="predicted"/>
<dbReference type="Gene3D" id="2.60.120.430">
    <property type="entry name" value="Galactose-binding lectin"/>
    <property type="match status" value="1"/>
</dbReference>
<dbReference type="NCBIfam" id="TIGR03501">
    <property type="entry name" value="GlyGly_CTERM"/>
    <property type="match status" value="1"/>
</dbReference>
<keyword evidence="1" id="KW-0732">Signal</keyword>
<dbReference type="RefSeq" id="WP_205157017.1">
    <property type="nucleotide sequence ID" value="NZ_JAFEUM010000001.1"/>
</dbReference>
<protein>
    <submittedName>
        <fullName evidence="2">GlyGly-CTERM sorting domain-containing protein</fullName>
    </submittedName>
</protein>
<keyword evidence="3" id="KW-1185">Reference proteome</keyword>
<dbReference type="InterPro" id="IPR020008">
    <property type="entry name" value="GlyGly_CTERM"/>
</dbReference>
<dbReference type="Proteomes" id="UP000809621">
    <property type="component" value="Unassembled WGS sequence"/>
</dbReference>
<gene>
    <name evidence="2" type="ORF">JQC93_03265</name>
</gene>
<reference evidence="2 3" key="1">
    <citation type="submission" date="2021-02" db="EMBL/GenBank/DDBJ databases">
        <authorList>
            <person name="Park J.-S."/>
        </authorList>
    </citation>
    <scope>NUCLEOTIDE SEQUENCE [LARGE SCALE GENOMIC DNA]</scope>
    <source>
        <strain evidence="2 3">188UL20-2</strain>
    </source>
</reference>
<dbReference type="InterPro" id="IPR008979">
    <property type="entry name" value="Galactose-bd-like_sf"/>
</dbReference>
<feature type="chain" id="PRO_5046463765" evidence="1">
    <location>
        <begin position="23"/>
        <end position="219"/>
    </location>
</feature>
<organism evidence="2 3">
    <name type="scientific">Vibrio ulleungensis</name>
    <dbReference type="NCBI Taxonomy" id="2807619"/>
    <lineage>
        <taxon>Bacteria</taxon>
        <taxon>Pseudomonadati</taxon>
        <taxon>Pseudomonadota</taxon>
        <taxon>Gammaproteobacteria</taxon>
        <taxon>Vibrionales</taxon>
        <taxon>Vibrionaceae</taxon>
        <taxon>Vibrio</taxon>
    </lineage>
</organism>
<evidence type="ECO:0000313" key="3">
    <source>
        <dbReference type="Proteomes" id="UP000809621"/>
    </source>
</evidence>
<accession>A0ABS2HCU7</accession>
<dbReference type="EMBL" id="JAFEUM010000001">
    <property type="protein sequence ID" value="MBM7035415.1"/>
    <property type="molecule type" value="Genomic_DNA"/>
</dbReference>
<evidence type="ECO:0000313" key="2">
    <source>
        <dbReference type="EMBL" id="MBM7035415.1"/>
    </source>
</evidence>
<dbReference type="SUPFAM" id="SSF49785">
    <property type="entry name" value="Galactose-binding domain-like"/>
    <property type="match status" value="1"/>
</dbReference>
<evidence type="ECO:0000256" key="1">
    <source>
        <dbReference type="SAM" id="SignalP"/>
    </source>
</evidence>
<feature type="signal peptide" evidence="1">
    <location>
        <begin position="1"/>
        <end position="22"/>
    </location>
</feature>
<comment type="caution">
    <text evidence="2">The sequence shown here is derived from an EMBL/GenBank/DDBJ whole genome shotgun (WGS) entry which is preliminary data.</text>
</comment>